<feature type="signal peptide" evidence="2">
    <location>
        <begin position="1"/>
        <end position="22"/>
    </location>
</feature>
<sequence>MSKKWTLLALIFSLYPSGAPQANPLDSPDIVYIDGLPCNRACQSYMAWSDRALSARHRGERETVVVVPVEAEPAGPDHASPARVTRHGASASRSAPRSSMAASKTRPTNAKKAAAPSPAAAGKNAPPATPPVAGDKAVAGGQTPERKLEIPQQPVPNQTAAIAAPQPAEAPKSEAKSEVKPEAKPEVEPEAKTEAKTEAKSEVILPPPATLELAATPAAPETAATPAAVASAPATRTLQQQVVEATGLADLVTAIGTGREAASNLDNPEIEPARDSAKTASTSPDEQDNLVALVLARPEIGSLSDLNNKNIAIEEKQSASSGRVSAAFMAAGAAEVQFSEGQRGAIDRLISGEVPAAVLTLASREAAAGFPDIKGFKTFRVPLAQKARL</sequence>
<reference evidence="3 4" key="1">
    <citation type="submission" date="2014-03" db="EMBL/GenBank/DDBJ databases">
        <title>Bradyrhizobium valentinum sp. nov., isolated from effective nodules of Lupinus mariae-josephae, a lupine endemic of basic-lime soils in Eastern Spain.</title>
        <authorList>
            <person name="Duran D."/>
            <person name="Rey L."/>
            <person name="Navarro A."/>
            <person name="Busquets A."/>
            <person name="Imperial J."/>
            <person name="Ruiz-Argueso T."/>
        </authorList>
    </citation>
    <scope>NUCLEOTIDE SEQUENCE [LARGE SCALE GENOMIC DNA]</scope>
    <source>
        <strain evidence="3 4">PAC68</strain>
    </source>
</reference>
<feature type="region of interest" description="Disordered" evidence="1">
    <location>
        <begin position="260"/>
        <end position="286"/>
    </location>
</feature>
<feature type="region of interest" description="Disordered" evidence="1">
    <location>
        <begin position="70"/>
        <end position="144"/>
    </location>
</feature>
<dbReference type="EMBL" id="LLXZ01000157">
    <property type="protein sequence ID" value="KRR02435.1"/>
    <property type="molecule type" value="Genomic_DNA"/>
</dbReference>
<keyword evidence="4" id="KW-1185">Reference proteome</keyword>
<evidence type="ECO:0000313" key="3">
    <source>
        <dbReference type="EMBL" id="KRR02435.1"/>
    </source>
</evidence>
<feature type="compositionally biased region" description="Basic and acidic residues" evidence="1">
    <location>
        <begin position="171"/>
        <end position="201"/>
    </location>
</feature>
<proteinExistence type="predicted"/>
<feature type="region of interest" description="Disordered" evidence="1">
    <location>
        <begin position="162"/>
        <end position="206"/>
    </location>
</feature>
<keyword evidence="2" id="KW-0732">Signal</keyword>
<name>A0A0R3LBD5_9BRAD</name>
<accession>A0A0R3LBD5</accession>
<evidence type="ECO:0000256" key="2">
    <source>
        <dbReference type="SAM" id="SignalP"/>
    </source>
</evidence>
<organism evidence="3 4">
    <name type="scientific">Bradyrhizobium jicamae</name>
    <dbReference type="NCBI Taxonomy" id="280332"/>
    <lineage>
        <taxon>Bacteria</taxon>
        <taxon>Pseudomonadati</taxon>
        <taxon>Pseudomonadota</taxon>
        <taxon>Alphaproteobacteria</taxon>
        <taxon>Hyphomicrobiales</taxon>
        <taxon>Nitrobacteraceae</taxon>
        <taxon>Bradyrhizobium</taxon>
    </lineage>
</organism>
<feature type="chain" id="PRO_5006442886" evidence="2">
    <location>
        <begin position="23"/>
        <end position="389"/>
    </location>
</feature>
<dbReference type="STRING" id="280332.CQ12_37690"/>
<dbReference type="RefSeq" id="WP_057838121.1">
    <property type="nucleotide sequence ID" value="NZ_LLXZ01000157.1"/>
</dbReference>
<protein>
    <submittedName>
        <fullName evidence="3">Uncharacterized protein</fullName>
    </submittedName>
</protein>
<gene>
    <name evidence="3" type="ORF">CQ12_37690</name>
</gene>
<feature type="compositionally biased region" description="Low complexity" evidence="1">
    <location>
        <begin position="89"/>
        <end position="126"/>
    </location>
</feature>
<dbReference type="AlphaFoldDB" id="A0A0R3LBD5"/>
<dbReference type="Proteomes" id="UP000050863">
    <property type="component" value="Unassembled WGS sequence"/>
</dbReference>
<evidence type="ECO:0000313" key="4">
    <source>
        <dbReference type="Proteomes" id="UP000050863"/>
    </source>
</evidence>
<comment type="caution">
    <text evidence="3">The sequence shown here is derived from an EMBL/GenBank/DDBJ whole genome shotgun (WGS) entry which is preliminary data.</text>
</comment>
<evidence type="ECO:0000256" key="1">
    <source>
        <dbReference type="SAM" id="MobiDB-lite"/>
    </source>
</evidence>